<evidence type="ECO:0000259" key="17">
    <source>
        <dbReference type="PROSITE" id="PS51194"/>
    </source>
</evidence>
<comment type="similarity">
    <text evidence="1 15">Belongs to the helicase family. RecG subfamily.</text>
</comment>
<comment type="catalytic activity">
    <reaction evidence="12 15">
        <text>Couples ATP hydrolysis with the unwinding of duplex DNA by translocating in the 3'-5' direction.</text>
        <dbReference type="EC" id="5.6.2.4"/>
    </reaction>
</comment>
<evidence type="ECO:0000256" key="13">
    <source>
        <dbReference type="ARBA" id="ARBA00034808"/>
    </source>
</evidence>
<reference evidence="18 19" key="1">
    <citation type="submission" date="2013-07" db="EMBL/GenBank/DDBJ databases">
        <authorList>
            <person name="Weinstock G."/>
            <person name="Sodergren E."/>
            <person name="Wylie T."/>
            <person name="Fulton L."/>
            <person name="Fulton R."/>
            <person name="Fronick C."/>
            <person name="O'Laughlin M."/>
            <person name="Godfrey J."/>
            <person name="Miner T."/>
            <person name="Herter B."/>
            <person name="Appelbaum E."/>
            <person name="Cordes M."/>
            <person name="Lek S."/>
            <person name="Wollam A."/>
            <person name="Pepin K.H."/>
            <person name="Palsikar V.B."/>
            <person name="Mitreva M."/>
            <person name="Wilson R.K."/>
        </authorList>
    </citation>
    <scope>NUCLEOTIDE SEQUENCE [LARGE SCALE GENOMIC DNA]</scope>
    <source>
        <strain evidence="18 19">ATCC 27760</strain>
    </source>
</reference>
<dbReference type="GO" id="GO:0006281">
    <property type="term" value="P:DNA repair"/>
    <property type="evidence" value="ECO:0007669"/>
    <property type="project" value="UniProtKB-UniRule"/>
</dbReference>
<organism evidence="18 19">
    <name type="scientific">Ruminococcus callidus ATCC 27760</name>
    <dbReference type="NCBI Taxonomy" id="411473"/>
    <lineage>
        <taxon>Bacteria</taxon>
        <taxon>Bacillati</taxon>
        <taxon>Bacillota</taxon>
        <taxon>Clostridia</taxon>
        <taxon>Eubacteriales</taxon>
        <taxon>Oscillospiraceae</taxon>
        <taxon>Ruminococcus</taxon>
    </lineage>
</organism>
<dbReference type="GO" id="GO:0003677">
    <property type="term" value="F:DNA binding"/>
    <property type="evidence" value="ECO:0007669"/>
    <property type="project" value="UniProtKB-KW"/>
</dbReference>
<proteinExistence type="inferred from homology"/>
<evidence type="ECO:0000256" key="1">
    <source>
        <dbReference type="ARBA" id="ARBA00007504"/>
    </source>
</evidence>
<evidence type="ECO:0000313" key="19">
    <source>
        <dbReference type="Proteomes" id="UP000016662"/>
    </source>
</evidence>
<keyword evidence="7 15" id="KW-0067">ATP-binding</keyword>
<feature type="domain" description="Helicase ATP-binding" evidence="16">
    <location>
        <begin position="269"/>
        <end position="430"/>
    </location>
</feature>
<dbReference type="Pfam" id="PF00271">
    <property type="entry name" value="Helicase_C"/>
    <property type="match status" value="1"/>
</dbReference>
<dbReference type="GO" id="GO:0006310">
    <property type="term" value="P:DNA recombination"/>
    <property type="evidence" value="ECO:0007669"/>
    <property type="project" value="UniProtKB-UniRule"/>
</dbReference>
<evidence type="ECO:0000256" key="14">
    <source>
        <dbReference type="ARBA" id="ARBA00048988"/>
    </source>
</evidence>
<dbReference type="InterPro" id="IPR027417">
    <property type="entry name" value="P-loop_NTPase"/>
</dbReference>
<gene>
    <name evidence="18" type="ORF">RUMCAL_01321</name>
</gene>
<evidence type="ECO:0000256" key="2">
    <source>
        <dbReference type="ARBA" id="ARBA00017846"/>
    </source>
</evidence>
<dbReference type="InterPro" id="IPR047112">
    <property type="entry name" value="RecG/Mfd"/>
</dbReference>
<dbReference type="AlphaFoldDB" id="U2KW60"/>
<keyword evidence="9 15" id="KW-0233">DNA recombination</keyword>
<keyword evidence="19" id="KW-1185">Reference proteome</keyword>
<evidence type="ECO:0000256" key="4">
    <source>
        <dbReference type="ARBA" id="ARBA00022763"/>
    </source>
</evidence>
<name>U2KW60_9FIRM</name>
<dbReference type="EMBL" id="AWVF01000172">
    <property type="protein sequence ID" value="ERJ96325.1"/>
    <property type="molecule type" value="Genomic_DNA"/>
</dbReference>
<comment type="caution">
    <text evidence="18">The sequence shown here is derived from an EMBL/GenBank/DDBJ whole genome shotgun (WGS) entry which is preliminary data.</text>
</comment>
<evidence type="ECO:0000313" key="18">
    <source>
        <dbReference type="EMBL" id="ERJ96325.1"/>
    </source>
</evidence>
<dbReference type="NCBIfam" id="NF008168">
    <property type="entry name" value="PRK10917.2-2"/>
    <property type="match status" value="1"/>
</dbReference>
<dbReference type="NCBIfam" id="NF008165">
    <property type="entry name" value="PRK10917.1-3"/>
    <property type="match status" value="1"/>
</dbReference>
<keyword evidence="5 15" id="KW-0378">Hydrolase</keyword>
<feature type="domain" description="Helicase C-terminal" evidence="17">
    <location>
        <begin position="448"/>
        <end position="614"/>
    </location>
</feature>
<dbReference type="PROSITE" id="PS51194">
    <property type="entry name" value="HELICASE_CTER"/>
    <property type="match status" value="1"/>
</dbReference>
<evidence type="ECO:0000256" key="12">
    <source>
        <dbReference type="ARBA" id="ARBA00034617"/>
    </source>
</evidence>
<keyword evidence="11" id="KW-0413">Isomerase</keyword>
<dbReference type="InterPro" id="IPR001650">
    <property type="entry name" value="Helicase_C-like"/>
</dbReference>
<dbReference type="CDD" id="cd17992">
    <property type="entry name" value="DEXHc_RecG"/>
    <property type="match status" value="1"/>
</dbReference>
<dbReference type="NCBIfam" id="TIGR00643">
    <property type="entry name" value="recG"/>
    <property type="match status" value="1"/>
</dbReference>
<evidence type="ECO:0000256" key="5">
    <source>
        <dbReference type="ARBA" id="ARBA00022801"/>
    </source>
</evidence>
<dbReference type="PATRIC" id="fig|411473.3.peg.1076"/>
<dbReference type="Gene3D" id="2.40.50.140">
    <property type="entry name" value="Nucleic acid-binding proteins"/>
    <property type="match status" value="1"/>
</dbReference>
<dbReference type="SMART" id="SM00487">
    <property type="entry name" value="DEXDc"/>
    <property type="match status" value="1"/>
</dbReference>
<dbReference type="PANTHER" id="PTHR47964">
    <property type="entry name" value="ATP-DEPENDENT DNA HELICASE HOMOLOG RECG, CHLOROPLASTIC"/>
    <property type="match status" value="1"/>
</dbReference>
<dbReference type="HOGENOM" id="CLU_005122_7_1_9"/>
<dbReference type="SUPFAM" id="SSF50249">
    <property type="entry name" value="Nucleic acid-binding proteins"/>
    <property type="match status" value="1"/>
</dbReference>
<evidence type="ECO:0000256" key="6">
    <source>
        <dbReference type="ARBA" id="ARBA00022806"/>
    </source>
</evidence>
<dbReference type="Gene3D" id="3.40.50.300">
    <property type="entry name" value="P-loop containing nucleotide triphosphate hydrolases"/>
    <property type="match status" value="2"/>
</dbReference>
<comment type="function">
    <text evidence="15">Plays a critical role in recombination and DNA repair. Helps process Holliday junction intermediates to mature products by catalyzing branch migration. Has replication fork regression activity, unwinds stalled or blocked replication forks to make a HJ that can be resolved. Has a DNA unwinding activity characteristic of a DNA helicase with 3'-5' polarity.</text>
</comment>
<dbReference type="PROSITE" id="PS51192">
    <property type="entry name" value="HELICASE_ATP_BIND_1"/>
    <property type="match status" value="1"/>
</dbReference>
<evidence type="ECO:0000259" key="16">
    <source>
        <dbReference type="PROSITE" id="PS51192"/>
    </source>
</evidence>
<accession>U2KW60</accession>
<dbReference type="InterPro" id="IPR045562">
    <property type="entry name" value="RecG_dom3_C"/>
</dbReference>
<protein>
    <recommendedName>
        <fullName evidence="2 15">ATP-dependent DNA helicase RecG</fullName>
        <ecNumber evidence="13 15">5.6.2.4</ecNumber>
    </recommendedName>
</protein>
<comment type="catalytic activity">
    <reaction evidence="14 15">
        <text>ATP + H2O = ADP + phosphate + H(+)</text>
        <dbReference type="Rhea" id="RHEA:13065"/>
        <dbReference type="ChEBI" id="CHEBI:15377"/>
        <dbReference type="ChEBI" id="CHEBI:15378"/>
        <dbReference type="ChEBI" id="CHEBI:30616"/>
        <dbReference type="ChEBI" id="CHEBI:43474"/>
        <dbReference type="ChEBI" id="CHEBI:456216"/>
        <dbReference type="EC" id="5.6.2.4"/>
    </reaction>
</comment>
<keyword evidence="6 15" id="KW-0347">Helicase</keyword>
<dbReference type="Pfam" id="PF00270">
    <property type="entry name" value="DEAD"/>
    <property type="match status" value="1"/>
</dbReference>
<dbReference type="SUPFAM" id="SSF52540">
    <property type="entry name" value="P-loop containing nucleoside triphosphate hydrolases"/>
    <property type="match status" value="2"/>
</dbReference>
<dbReference type="GO" id="GO:0005524">
    <property type="term" value="F:ATP binding"/>
    <property type="evidence" value="ECO:0007669"/>
    <property type="project" value="UniProtKB-KW"/>
</dbReference>
<dbReference type="SMART" id="SM00490">
    <property type="entry name" value="HELICc"/>
    <property type="match status" value="1"/>
</dbReference>
<keyword evidence="8" id="KW-0238">DNA-binding</keyword>
<dbReference type="InterPro" id="IPR011545">
    <property type="entry name" value="DEAD/DEAH_box_helicase_dom"/>
</dbReference>
<dbReference type="Proteomes" id="UP000016662">
    <property type="component" value="Unassembled WGS sequence"/>
</dbReference>
<dbReference type="InterPro" id="IPR012340">
    <property type="entry name" value="NA-bd_OB-fold"/>
</dbReference>
<evidence type="ECO:0000256" key="8">
    <source>
        <dbReference type="ARBA" id="ARBA00023125"/>
    </source>
</evidence>
<dbReference type="STRING" id="411473.RUMCAL_01321"/>
<evidence type="ECO:0000256" key="9">
    <source>
        <dbReference type="ARBA" id="ARBA00023172"/>
    </source>
</evidence>
<dbReference type="InterPro" id="IPR004609">
    <property type="entry name" value="ATP-dep_DNA_helicase_RecG"/>
</dbReference>
<dbReference type="RefSeq" id="WP_021682813.1">
    <property type="nucleotide sequence ID" value="NZ_KI260446.1"/>
</dbReference>
<keyword evidence="4 15" id="KW-0227">DNA damage</keyword>
<dbReference type="EC" id="5.6.2.4" evidence="13 15"/>
<dbReference type="PANTHER" id="PTHR47964:SF1">
    <property type="entry name" value="ATP-DEPENDENT DNA HELICASE HOMOLOG RECG, CHLOROPLASTIC"/>
    <property type="match status" value="1"/>
</dbReference>
<dbReference type="InterPro" id="IPR033454">
    <property type="entry name" value="RecG_wedge"/>
</dbReference>
<dbReference type="GO" id="GO:0016887">
    <property type="term" value="F:ATP hydrolysis activity"/>
    <property type="evidence" value="ECO:0007669"/>
    <property type="project" value="RHEA"/>
</dbReference>
<dbReference type="OrthoDB" id="9804325at2"/>
<keyword evidence="10 15" id="KW-0234">DNA repair</keyword>
<evidence type="ECO:0000256" key="7">
    <source>
        <dbReference type="ARBA" id="ARBA00022840"/>
    </source>
</evidence>
<dbReference type="eggNOG" id="COG1200">
    <property type="taxonomic scope" value="Bacteria"/>
</dbReference>
<dbReference type="InterPro" id="IPR014001">
    <property type="entry name" value="Helicase_ATP-bd"/>
</dbReference>
<dbReference type="Pfam" id="PF17191">
    <property type="entry name" value="RecG_wedge"/>
    <property type="match status" value="1"/>
</dbReference>
<evidence type="ECO:0000256" key="10">
    <source>
        <dbReference type="ARBA" id="ARBA00023204"/>
    </source>
</evidence>
<dbReference type="GO" id="GO:0043138">
    <property type="term" value="F:3'-5' DNA helicase activity"/>
    <property type="evidence" value="ECO:0007669"/>
    <property type="project" value="UniProtKB-EC"/>
</dbReference>
<evidence type="ECO:0000256" key="11">
    <source>
        <dbReference type="ARBA" id="ARBA00023235"/>
    </source>
</evidence>
<sequence>MDALFQPVANLKGIGTKRAEALEKLGIRTPYDLLYHVPRGYLDYSHPVPVAAAPTGEPCVIRVQIVHKLAPQFIRKGMTIFKAVATDGLNDVTVILYNNPYGFQALHTGSWYRMSGKLQGGLLRREISAPHVLADDSKELIYPSYPLTSGITMPILVRAVKQAIELMRQQPFDWMPEEMRLEHGLLPLTAALEQVHFPANPALMETARRRLAFDELLQLQLGMLIRRADNRRRSAYPMRQDTDLEPFYGALPFTMTAGQKHAVEEITADLCGDAPMNRLLQGDVGSGKTAVAAAACYFAARNGMQCALMAPTEILAVQHYHTMQQFLEPLGVSVGLLTGSVRAKERREIYEALADGSMTLVVGTHAIFQKEVSFARLGLVITDEQHRFGVAQRTLLADKGGCPHKLVMSATPIPRTLALMIYGDLDISVLKELPRGRLPVQTFAVTGKLRQRAYSFIRQQLEQGHQGYIVCPMIDDRDESELQAVSSYAESIQAGAFSAYRVGLLHGRMKPAEKDNVMTAFRNHELDLLVSTTVIEVGVDVPNATILLIENAERFGLSQLHQLRGRVGRGSAQSYCILMTDHVTEDCRTRMQIMSRTNDGFQIAEADLQLRGPGDFFGQRQHGLPPLQIADLSHDTQLLHEVQETAKKILEKDADLSAPEHGALRLEVLRLFRRSGENGRN</sequence>
<evidence type="ECO:0000256" key="15">
    <source>
        <dbReference type="RuleBase" id="RU363016"/>
    </source>
</evidence>
<dbReference type="Pfam" id="PF19833">
    <property type="entry name" value="RecG_dom3_C"/>
    <property type="match status" value="1"/>
</dbReference>
<evidence type="ECO:0000256" key="3">
    <source>
        <dbReference type="ARBA" id="ARBA00022741"/>
    </source>
</evidence>
<keyword evidence="3 15" id="KW-0547">Nucleotide-binding</keyword>